<proteinExistence type="predicted"/>
<dbReference type="CDD" id="cd02947">
    <property type="entry name" value="TRX_family"/>
    <property type="match status" value="1"/>
</dbReference>
<dbReference type="Proteomes" id="UP000283832">
    <property type="component" value="Unassembled WGS sequence"/>
</dbReference>
<dbReference type="Pfam" id="PF00085">
    <property type="entry name" value="Thioredoxin"/>
    <property type="match status" value="1"/>
</dbReference>
<feature type="domain" description="Thioredoxin" evidence="1">
    <location>
        <begin position="32"/>
        <end position="139"/>
    </location>
</feature>
<name>A0A418MTT5_9ACTN</name>
<dbReference type="PROSITE" id="PS51352">
    <property type="entry name" value="THIOREDOXIN_2"/>
    <property type="match status" value="1"/>
</dbReference>
<dbReference type="InterPro" id="IPR013766">
    <property type="entry name" value="Thioredoxin_domain"/>
</dbReference>
<protein>
    <submittedName>
        <fullName evidence="2">Thioredoxin</fullName>
    </submittedName>
</protein>
<accession>A0A418MTT5</accession>
<dbReference type="EMBL" id="QXEC01000013">
    <property type="protein sequence ID" value="RIV37651.1"/>
    <property type="molecule type" value="Genomic_DNA"/>
</dbReference>
<sequence>MTGLAVVVGVLLAATAFGWWHRRRDGRIRSVAPTPTAAAAATLVGLGLTPGAPTLLQFSSAVCAPCRATRRVLERVSATVDGVRLLEVEAEQQLAAARELGVWRTPTVLLVDGEGRVARRVSGVPDLGELVAAVRELTAGANR</sequence>
<dbReference type="SUPFAM" id="SSF52833">
    <property type="entry name" value="Thioredoxin-like"/>
    <property type="match status" value="1"/>
</dbReference>
<reference evidence="2 3" key="1">
    <citation type="submission" date="2018-08" db="EMBL/GenBank/DDBJ databases">
        <title>Jishengella sp. nov., isolated from a root of Azadirachta indica A. Juss. var. siamensis Valenton.</title>
        <authorList>
            <person name="Kuncharoen N."/>
            <person name="Tanasupawat S."/>
            <person name="Kudo T."/>
            <person name="Ohkuma M."/>
        </authorList>
    </citation>
    <scope>NUCLEOTIDE SEQUENCE [LARGE SCALE GENOMIC DNA]</scope>
    <source>
        <strain evidence="2 3">AZ1-13</strain>
    </source>
</reference>
<dbReference type="OrthoDB" id="1495530at2"/>
<evidence type="ECO:0000313" key="2">
    <source>
        <dbReference type="EMBL" id="RIV37651.1"/>
    </source>
</evidence>
<dbReference type="Gene3D" id="3.40.30.10">
    <property type="entry name" value="Glutaredoxin"/>
    <property type="match status" value="1"/>
</dbReference>
<organism evidence="2 3">
    <name type="scientific">Micromonospora radicis</name>
    <dbReference type="NCBI Taxonomy" id="1894971"/>
    <lineage>
        <taxon>Bacteria</taxon>
        <taxon>Bacillati</taxon>
        <taxon>Actinomycetota</taxon>
        <taxon>Actinomycetes</taxon>
        <taxon>Micromonosporales</taxon>
        <taxon>Micromonosporaceae</taxon>
        <taxon>Micromonospora</taxon>
    </lineage>
</organism>
<dbReference type="InterPro" id="IPR036249">
    <property type="entry name" value="Thioredoxin-like_sf"/>
</dbReference>
<evidence type="ECO:0000259" key="1">
    <source>
        <dbReference type="PROSITE" id="PS51352"/>
    </source>
</evidence>
<gene>
    <name evidence="2" type="ORF">D2L64_15140</name>
</gene>
<dbReference type="AlphaFoldDB" id="A0A418MTT5"/>
<evidence type="ECO:0000313" key="3">
    <source>
        <dbReference type="Proteomes" id="UP000283832"/>
    </source>
</evidence>
<keyword evidence="3" id="KW-1185">Reference proteome</keyword>
<comment type="caution">
    <text evidence="2">The sequence shown here is derived from an EMBL/GenBank/DDBJ whole genome shotgun (WGS) entry which is preliminary data.</text>
</comment>